<dbReference type="PROSITE" id="PS50110">
    <property type="entry name" value="RESPONSE_REGULATORY"/>
    <property type="match status" value="1"/>
</dbReference>
<dbReference type="PANTHER" id="PTHR44688:SF16">
    <property type="entry name" value="DNA-BINDING TRANSCRIPTIONAL ACTIVATOR DEVR_DOSR"/>
    <property type="match status" value="1"/>
</dbReference>
<keyword evidence="1" id="KW-0597">Phosphoprotein</keyword>
<proteinExistence type="predicted"/>
<accession>A0A0K0Y7R3</accession>
<keyword evidence="2" id="KW-0902">Two-component regulatory system</keyword>
<evidence type="ECO:0000256" key="4">
    <source>
        <dbReference type="ARBA" id="ARBA00023125"/>
    </source>
</evidence>
<dbReference type="InterPro" id="IPR036388">
    <property type="entry name" value="WH-like_DNA-bd_sf"/>
</dbReference>
<keyword evidence="7" id="KW-1185">Reference proteome</keyword>
<dbReference type="InterPro" id="IPR001789">
    <property type="entry name" value="Sig_transdc_resp-reg_receiver"/>
</dbReference>
<sequence length="212" mass="23610">MIDTASNVSTVFLIDDDVKVRTSLSRALITRGFKVMTFEAAFDFLDVYDPSQPGCLVLDYGLPQMDGLKLQQVLAERQISIPIIFISGHGGVPETVQAMKAGAVDFLEKPFRQGALVDCINTAILADREKRAEDYHRNSALQRFAKLTLREREVANFMIANPSSTASKEIGRELKISPRTVDHHRARILEKMEIGSVAELIDLSIPHADRLD</sequence>
<evidence type="ECO:0000256" key="2">
    <source>
        <dbReference type="ARBA" id="ARBA00023012"/>
    </source>
</evidence>
<dbReference type="Gene3D" id="1.10.10.10">
    <property type="entry name" value="Winged helix-like DNA-binding domain superfamily/Winged helix DNA-binding domain"/>
    <property type="match status" value="1"/>
</dbReference>
<evidence type="ECO:0000313" key="6">
    <source>
        <dbReference type="EMBL" id="AKS46955.1"/>
    </source>
</evidence>
<evidence type="ECO:0000256" key="5">
    <source>
        <dbReference type="ARBA" id="ARBA00023163"/>
    </source>
</evidence>
<keyword evidence="3" id="KW-0805">Transcription regulation</keyword>
<dbReference type="Proteomes" id="UP000067444">
    <property type="component" value="Chromosome"/>
</dbReference>
<dbReference type="PROSITE" id="PS50043">
    <property type="entry name" value="HTH_LUXR_2"/>
    <property type="match status" value="1"/>
</dbReference>
<keyword evidence="4" id="KW-0238">DNA-binding</keyword>
<evidence type="ECO:0000256" key="1">
    <source>
        <dbReference type="ARBA" id="ARBA00022553"/>
    </source>
</evidence>
<evidence type="ECO:0000256" key="3">
    <source>
        <dbReference type="ARBA" id="ARBA00023015"/>
    </source>
</evidence>
<dbReference type="InterPro" id="IPR011006">
    <property type="entry name" value="CheY-like_superfamily"/>
</dbReference>
<dbReference type="KEGG" id="otm:OSB_24190"/>
<dbReference type="Pfam" id="PF00196">
    <property type="entry name" value="GerE"/>
    <property type="match status" value="1"/>
</dbReference>
<dbReference type="SUPFAM" id="SSF46894">
    <property type="entry name" value="C-terminal effector domain of the bipartite response regulators"/>
    <property type="match status" value="1"/>
</dbReference>
<dbReference type="InterPro" id="IPR000792">
    <property type="entry name" value="Tscrpt_reg_LuxR_C"/>
</dbReference>
<dbReference type="OrthoDB" id="9782655at2"/>
<protein>
    <submittedName>
        <fullName evidence="6">Transcriptional regulatory protein TdiR</fullName>
    </submittedName>
</protein>
<dbReference type="Pfam" id="PF00072">
    <property type="entry name" value="Response_reg"/>
    <property type="match status" value="1"/>
</dbReference>
<organism evidence="6 7">
    <name type="scientific">Octadecabacter temperatus</name>
    <dbReference type="NCBI Taxonomy" id="1458307"/>
    <lineage>
        <taxon>Bacteria</taxon>
        <taxon>Pseudomonadati</taxon>
        <taxon>Pseudomonadota</taxon>
        <taxon>Alphaproteobacteria</taxon>
        <taxon>Rhodobacterales</taxon>
        <taxon>Roseobacteraceae</taxon>
        <taxon>Octadecabacter</taxon>
    </lineage>
</organism>
<dbReference type="SMART" id="SM00448">
    <property type="entry name" value="REC"/>
    <property type="match status" value="1"/>
</dbReference>
<keyword evidence="5" id="KW-0804">Transcription</keyword>
<dbReference type="CDD" id="cd17537">
    <property type="entry name" value="REC_FixJ"/>
    <property type="match status" value="1"/>
</dbReference>
<dbReference type="Gene3D" id="3.40.50.2300">
    <property type="match status" value="1"/>
</dbReference>
<name>A0A0K0Y7R3_9RHOB</name>
<dbReference type="AlphaFoldDB" id="A0A0K0Y7R3"/>
<dbReference type="STRING" id="1458307.OSB_24190"/>
<dbReference type="InterPro" id="IPR016032">
    <property type="entry name" value="Sig_transdc_resp-reg_C-effctor"/>
</dbReference>
<dbReference type="GO" id="GO:0000160">
    <property type="term" value="P:phosphorelay signal transduction system"/>
    <property type="evidence" value="ECO:0007669"/>
    <property type="project" value="UniProtKB-KW"/>
</dbReference>
<dbReference type="SUPFAM" id="SSF52172">
    <property type="entry name" value="CheY-like"/>
    <property type="match status" value="1"/>
</dbReference>
<dbReference type="RefSeq" id="WP_049835215.1">
    <property type="nucleotide sequence ID" value="NZ_CP012160.1"/>
</dbReference>
<reference evidence="6 7" key="1">
    <citation type="journal article" date="2015" name="Genome Announc.">
        <title>Closed Genome Sequence of Octadecabacter temperatus SB1, the First Mesophilic Species of the Genus Octadecabacter.</title>
        <authorList>
            <person name="Voget S."/>
            <person name="Billerbeck S."/>
            <person name="Simon M."/>
            <person name="Daniel R."/>
        </authorList>
    </citation>
    <scope>NUCLEOTIDE SEQUENCE [LARGE SCALE GENOMIC DNA]</scope>
    <source>
        <strain evidence="6 7">SB1</strain>
    </source>
</reference>
<dbReference type="GO" id="GO:0006355">
    <property type="term" value="P:regulation of DNA-templated transcription"/>
    <property type="evidence" value="ECO:0007669"/>
    <property type="project" value="InterPro"/>
</dbReference>
<dbReference type="PANTHER" id="PTHR44688">
    <property type="entry name" value="DNA-BINDING TRANSCRIPTIONAL ACTIVATOR DEVR_DOSR"/>
    <property type="match status" value="1"/>
</dbReference>
<dbReference type="CDD" id="cd06170">
    <property type="entry name" value="LuxR_C_like"/>
    <property type="match status" value="1"/>
</dbReference>
<dbReference type="EMBL" id="CP012160">
    <property type="protein sequence ID" value="AKS46955.1"/>
    <property type="molecule type" value="Genomic_DNA"/>
</dbReference>
<dbReference type="SMART" id="SM00421">
    <property type="entry name" value="HTH_LUXR"/>
    <property type="match status" value="1"/>
</dbReference>
<evidence type="ECO:0000313" key="7">
    <source>
        <dbReference type="Proteomes" id="UP000067444"/>
    </source>
</evidence>
<dbReference type="GO" id="GO:0003677">
    <property type="term" value="F:DNA binding"/>
    <property type="evidence" value="ECO:0007669"/>
    <property type="project" value="UniProtKB-KW"/>
</dbReference>
<gene>
    <name evidence="6" type="primary">tdiR</name>
    <name evidence="6" type="ORF">OSB_24190</name>
</gene>
<dbReference type="FunFam" id="3.40.50.2300:FF:000018">
    <property type="entry name" value="DNA-binding transcriptional regulator NtrC"/>
    <property type="match status" value="1"/>
</dbReference>